<reference evidence="3 4" key="1">
    <citation type="submission" date="2019-03" db="EMBL/GenBank/DDBJ databases">
        <title>Genomic Encyclopedia of Archaeal and Bacterial Type Strains, Phase II (KMG-II): from individual species to whole genera.</title>
        <authorList>
            <person name="Goeker M."/>
        </authorList>
    </citation>
    <scope>NUCLEOTIDE SEQUENCE [LARGE SCALE GENOMIC DNA]</scope>
    <source>
        <strain evidence="3 4">DSM 19034</strain>
    </source>
</reference>
<dbReference type="Gene3D" id="2.60.40.3650">
    <property type="match status" value="1"/>
</dbReference>
<evidence type="ECO:0000313" key="3">
    <source>
        <dbReference type="EMBL" id="TDO24721.1"/>
    </source>
</evidence>
<dbReference type="Pfam" id="PF05299">
    <property type="entry name" value="Peptidase_M61"/>
    <property type="match status" value="1"/>
</dbReference>
<dbReference type="AlphaFoldDB" id="A0A4R6IR89"/>
<dbReference type="EMBL" id="SNWM01000001">
    <property type="protein sequence ID" value="TDO24721.1"/>
    <property type="molecule type" value="Genomic_DNA"/>
</dbReference>
<dbReference type="PIRSF" id="PIRSF016493">
    <property type="entry name" value="Glycyl_aminpptds"/>
    <property type="match status" value="1"/>
</dbReference>
<evidence type="ECO:0000259" key="2">
    <source>
        <dbReference type="PROSITE" id="PS50106"/>
    </source>
</evidence>
<dbReference type="GO" id="GO:0008237">
    <property type="term" value="F:metallopeptidase activity"/>
    <property type="evidence" value="ECO:0007669"/>
    <property type="project" value="UniProtKB-KW"/>
</dbReference>
<dbReference type="Pfam" id="PF17899">
    <property type="entry name" value="Peptidase_M61_N"/>
    <property type="match status" value="1"/>
</dbReference>
<comment type="caution">
    <text evidence="3">The sequence shown here is derived from an EMBL/GenBank/DDBJ whole genome shotgun (WGS) entry which is preliminary data.</text>
</comment>
<dbReference type="Gene3D" id="1.10.390.10">
    <property type="entry name" value="Neutral Protease Domain 2"/>
    <property type="match status" value="1"/>
</dbReference>
<evidence type="ECO:0000313" key="4">
    <source>
        <dbReference type="Proteomes" id="UP000295499"/>
    </source>
</evidence>
<name>A0A4R6IR89_9SPHI</name>
<dbReference type="InterPro" id="IPR007963">
    <property type="entry name" value="Peptidase_M61_catalytic"/>
</dbReference>
<keyword evidence="3" id="KW-0645">Protease</keyword>
<gene>
    <name evidence="3" type="ORF">CLV32_1014</name>
</gene>
<dbReference type="Pfam" id="PF13180">
    <property type="entry name" value="PDZ_2"/>
    <property type="match status" value="1"/>
</dbReference>
<dbReference type="RefSeq" id="WP_133552952.1">
    <property type="nucleotide sequence ID" value="NZ_SNWM01000001.1"/>
</dbReference>
<proteinExistence type="predicted"/>
<evidence type="ECO:0000256" key="1">
    <source>
        <dbReference type="SAM" id="SignalP"/>
    </source>
</evidence>
<dbReference type="PROSITE" id="PS50106">
    <property type="entry name" value="PDZ"/>
    <property type="match status" value="1"/>
</dbReference>
<dbReference type="SUPFAM" id="SSF50156">
    <property type="entry name" value="PDZ domain-like"/>
    <property type="match status" value="1"/>
</dbReference>
<keyword evidence="1" id="KW-0732">Signal</keyword>
<keyword evidence="4" id="KW-1185">Reference proteome</keyword>
<dbReference type="Gene3D" id="2.30.42.10">
    <property type="match status" value="1"/>
</dbReference>
<keyword evidence="3" id="KW-0482">Metalloprotease</keyword>
<feature type="chain" id="PRO_5020621825" evidence="1">
    <location>
        <begin position="26"/>
        <end position="626"/>
    </location>
</feature>
<feature type="signal peptide" evidence="1">
    <location>
        <begin position="1"/>
        <end position="25"/>
    </location>
</feature>
<dbReference type="InterPro" id="IPR040756">
    <property type="entry name" value="Peptidase_M61_N"/>
</dbReference>
<dbReference type="OrthoDB" id="9778516at2"/>
<dbReference type="InterPro" id="IPR027268">
    <property type="entry name" value="Peptidase_M4/M1_CTD_sf"/>
</dbReference>
<protein>
    <submittedName>
        <fullName evidence="3">Putative metalloprotease with PDZ domain</fullName>
    </submittedName>
</protein>
<sequence>MKKFLLPAFTALTALTMGTYASAIAQSPIAYTVSFPNAIHHEAEISVQFKQLTAAPLRVRMSRSSPGRYATHEFGKNIYHVKAFNAAGKPLVLNQLEGDVWEIPKHEAEVQIKYTLFGNWVDGTYAAIDQSHAHLNMPATLMWAYGMDQKPITVQFNDLKKQGWRVITQLKPMGNDVFYAANLQYLMDSPAELTLDKHVSWEVVNPDGKKQEISLSTHSDDDQAVVNKFADMVKRVVLEEQAIFGELPAFDYGKYVFLHDVHPSTAGDGMEHRNSTVIVQPAKAIEGNERRLLGTFSHEFFHSWNVERIRPKTLEPFNFAHANMSNELWFAEGFTQYYGALTLTRAGLNSVDDMLSSATGLINSVLNTPGAANFSAVESSRYAVFADANVAVDATNKANIFNSYYSYGGAVALALDLQLRSEFNLTLDNYMRQVWLAHGKTERAYTIPDLQNVLAKFTGKPEFAAGFFTKYVYGLQKADYAGLLDKAGLVLKRERAGKAWAGRLGALSSRSSEGVSRSTAAEGLMISSSTLMGTPVYKAGLDAGDMITVADGKNVKDMTTFNEVIAAHQPGDEVKIQYANRTGKHETVIVLEEDPGLTLVTYEKAGKTPSAAQLSLRNDWLSSKIK</sequence>
<keyword evidence="3" id="KW-0378">Hydrolase</keyword>
<organism evidence="3 4">
    <name type="scientific">Pedobacter duraquae</name>
    <dbReference type="NCBI Taxonomy" id="425511"/>
    <lineage>
        <taxon>Bacteria</taxon>
        <taxon>Pseudomonadati</taxon>
        <taxon>Bacteroidota</taxon>
        <taxon>Sphingobacteriia</taxon>
        <taxon>Sphingobacteriales</taxon>
        <taxon>Sphingobacteriaceae</taxon>
        <taxon>Pedobacter</taxon>
    </lineage>
</organism>
<dbReference type="GO" id="GO:0006508">
    <property type="term" value="P:proteolysis"/>
    <property type="evidence" value="ECO:0007669"/>
    <property type="project" value="UniProtKB-KW"/>
</dbReference>
<dbReference type="InterPro" id="IPR024191">
    <property type="entry name" value="Peptidase_M61"/>
</dbReference>
<dbReference type="SUPFAM" id="SSF55486">
    <property type="entry name" value="Metalloproteases ('zincins'), catalytic domain"/>
    <property type="match status" value="1"/>
</dbReference>
<feature type="domain" description="PDZ" evidence="2">
    <location>
        <begin position="488"/>
        <end position="582"/>
    </location>
</feature>
<dbReference type="InterPro" id="IPR036034">
    <property type="entry name" value="PDZ_sf"/>
</dbReference>
<dbReference type="InterPro" id="IPR001478">
    <property type="entry name" value="PDZ"/>
</dbReference>
<accession>A0A4R6IR89</accession>
<dbReference type="Proteomes" id="UP000295499">
    <property type="component" value="Unassembled WGS sequence"/>
</dbReference>